<name>H5SF31_9CHLR</name>
<protein>
    <submittedName>
        <fullName evidence="1">LmbE family protein</fullName>
    </submittedName>
</protein>
<dbReference type="InterPro" id="IPR003737">
    <property type="entry name" value="GlcNAc_PI_deacetylase-related"/>
</dbReference>
<dbReference type="PANTHER" id="PTHR12993:SF28">
    <property type="entry name" value="LMBE FAMILY PROTEIN"/>
    <property type="match status" value="1"/>
</dbReference>
<dbReference type="Gene3D" id="3.40.50.10320">
    <property type="entry name" value="LmbE-like"/>
    <property type="match status" value="1"/>
</dbReference>
<organism evidence="1">
    <name type="scientific">uncultured Chloroflexota bacterium</name>
    <dbReference type="NCBI Taxonomy" id="166587"/>
    <lineage>
        <taxon>Bacteria</taxon>
        <taxon>Bacillati</taxon>
        <taxon>Chloroflexota</taxon>
        <taxon>environmental samples</taxon>
    </lineage>
</organism>
<reference evidence="1" key="2">
    <citation type="journal article" date="2012" name="PLoS ONE">
        <title>A Deeply Branching Thermophilic Bacterium with an Ancient Acetyl-CoA Pathway Dominates a Subsurface Ecosystem.</title>
        <authorList>
            <person name="Takami H."/>
            <person name="Noguchi H."/>
            <person name="Takaki Y."/>
            <person name="Uchiyama I."/>
            <person name="Toyoda A."/>
            <person name="Nishi S."/>
            <person name="Chee G.-J."/>
            <person name="Arai W."/>
            <person name="Nunoura T."/>
            <person name="Itoh T."/>
            <person name="Hattori M."/>
            <person name="Takai K."/>
        </authorList>
    </citation>
    <scope>NUCLEOTIDE SEQUENCE</scope>
</reference>
<dbReference type="EMBL" id="AP011699">
    <property type="protein sequence ID" value="BAL54767.1"/>
    <property type="molecule type" value="Genomic_DNA"/>
</dbReference>
<dbReference type="Pfam" id="PF02585">
    <property type="entry name" value="PIG-L"/>
    <property type="match status" value="1"/>
</dbReference>
<accession>H5SF31</accession>
<evidence type="ECO:0000313" key="1">
    <source>
        <dbReference type="EMBL" id="BAL54767.1"/>
    </source>
</evidence>
<dbReference type="GO" id="GO:0016811">
    <property type="term" value="F:hydrolase activity, acting on carbon-nitrogen (but not peptide) bonds, in linear amides"/>
    <property type="evidence" value="ECO:0007669"/>
    <property type="project" value="TreeGrafter"/>
</dbReference>
<sequence>MISEAPDSWATSQEILVILAHPDDPEFFCGATLARWARAGHIIRYCLLTCGDKGRNAHNEHIAAEELCALRHEEQRAAARVIGAKEVHFLDFQDGYLVPDLNLRRAIVRQIRRFRPSILVTCDPLNLYPSTAYGLNHPDHRAAGQAVLDAVFPAAGNPLYFPELLEEGLQPHTPREVWISLTAQPNVALDVTETWPIKIQAILEHKSQIGDPQALLERLKKWRTEDSTDDAPRYEERFRRLIFG</sequence>
<dbReference type="SUPFAM" id="SSF102588">
    <property type="entry name" value="LmbE-like"/>
    <property type="match status" value="1"/>
</dbReference>
<dbReference type="AlphaFoldDB" id="H5SF31"/>
<dbReference type="InterPro" id="IPR024078">
    <property type="entry name" value="LmbE-like_dom_sf"/>
</dbReference>
<gene>
    <name evidence="1" type="ORF">HGMM_F19G07C18</name>
</gene>
<dbReference type="PANTHER" id="PTHR12993">
    <property type="entry name" value="N-ACETYLGLUCOSAMINYL-PHOSPHATIDYLINOSITOL DE-N-ACETYLASE-RELATED"/>
    <property type="match status" value="1"/>
</dbReference>
<reference evidence="1" key="1">
    <citation type="journal article" date="2005" name="Environ. Microbiol.">
        <title>Genetic and functional properties of uncultivated thermophilic crenarchaeotes from a subsurface gold mine as revealed by analysis of genome fragments.</title>
        <authorList>
            <person name="Nunoura T."/>
            <person name="Hirayama H."/>
            <person name="Takami H."/>
            <person name="Oida H."/>
            <person name="Nishi S."/>
            <person name="Shimamura S."/>
            <person name="Suzuki Y."/>
            <person name="Inagaki F."/>
            <person name="Takai K."/>
            <person name="Nealson K.H."/>
            <person name="Horikoshi K."/>
        </authorList>
    </citation>
    <scope>NUCLEOTIDE SEQUENCE</scope>
</reference>
<proteinExistence type="predicted"/>